<name>A0A2I2FX51_9EURO</name>
<sequence length="211" mass="23165">MSMIWQFEAHEAVTVDRTRPTTTAPQGYTTTDEAGNVLGCATAGSMVVPGGNTAKTCDVEMSTISAAPLVTSVGQIRQSWDNLNDCGQNVMGDGGKDTTPCHLAYQKFDAGKYYNTTAFGYIYHENGWGTSYGCKASFACDFDMMQDWLYPGEDILKAFDELWEDLGPNARCGYAKTHSGCSLELYPCMGNRYGKDCKDQEYSVSADDWDQ</sequence>
<accession>A0A2I2FX51</accession>
<evidence type="ECO:0000313" key="2">
    <source>
        <dbReference type="Proteomes" id="UP000234275"/>
    </source>
</evidence>
<organism evidence="1 2">
    <name type="scientific">Aspergillus steynii IBT 23096</name>
    <dbReference type="NCBI Taxonomy" id="1392250"/>
    <lineage>
        <taxon>Eukaryota</taxon>
        <taxon>Fungi</taxon>
        <taxon>Dikarya</taxon>
        <taxon>Ascomycota</taxon>
        <taxon>Pezizomycotina</taxon>
        <taxon>Eurotiomycetes</taxon>
        <taxon>Eurotiomycetidae</taxon>
        <taxon>Eurotiales</taxon>
        <taxon>Aspergillaceae</taxon>
        <taxon>Aspergillus</taxon>
        <taxon>Aspergillus subgen. Circumdati</taxon>
    </lineage>
</organism>
<comment type="caution">
    <text evidence="1">The sequence shown here is derived from an EMBL/GenBank/DDBJ whole genome shotgun (WGS) entry which is preliminary data.</text>
</comment>
<proteinExistence type="predicted"/>
<dbReference type="Proteomes" id="UP000234275">
    <property type="component" value="Unassembled WGS sequence"/>
</dbReference>
<evidence type="ECO:0000313" key="1">
    <source>
        <dbReference type="EMBL" id="PLB45183.1"/>
    </source>
</evidence>
<protein>
    <submittedName>
        <fullName evidence="1">Uncharacterized protein</fullName>
    </submittedName>
</protein>
<keyword evidence="2" id="KW-1185">Reference proteome</keyword>
<reference evidence="1 2" key="1">
    <citation type="submission" date="2016-12" db="EMBL/GenBank/DDBJ databases">
        <title>The genomes of Aspergillus section Nigri reveals drivers in fungal speciation.</title>
        <authorList>
            <consortium name="DOE Joint Genome Institute"/>
            <person name="Vesth T.C."/>
            <person name="Nybo J."/>
            <person name="Theobald S."/>
            <person name="Brandl J."/>
            <person name="Frisvad J.C."/>
            <person name="Nielsen K.F."/>
            <person name="Lyhne E.K."/>
            <person name="Kogle M.E."/>
            <person name="Kuo A."/>
            <person name="Riley R."/>
            <person name="Clum A."/>
            <person name="Nolan M."/>
            <person name="Lipzen A."/>
            <person name="Salamov A."/>
            <person name="Henrissat B."/>
            <person name="Wiebenga A."/>
            <person name="De Vries R.P."/>
            <person name="Grigoriev I.V."/>
            <person name="Mortensen U.H."/>
            <person name="Andersen M.R."/>
            <person name="Baker S.E."/>
        </authorList>
    </citation>
    <scope>NUCLEOTIDE SEQUENCE [LARGE SCALE GENOMIC DNA]</scope>
    <source>
        <strain evidence="1 2">IBT 23096</strain>
    </source>
</reference>
<dbReference type="AlphaFoldDB" id="A0A2I2FX51"/>
<dbReference type="VEuPathDB" id="FungiDB:P170DRAFT_479705"/>
<dbReference type="EMBL" id="MSFO01000008">
    <property type="protein sequence ID" value="PLB45183.1"/>
    <property type="molecule type" value="Genomic_DNA"/>
</dbReference>
<dbReference type="RefSeq" id="XP_024700485.1">
    <property type="nucleotide sequence ID" value="XM_024853709.1"/>
</dbReference>
<dbReference type="GeneID" id="36561407"/>
<gene>
    <name evidence="1" type="ORF">P170DRAFT_479705</name>
</gene>